<dbReference type="InterPro" id="IPR002470">
    <property type="entry name" value="Peptidase_S9A"/>
</dbReference>
<dbReference type="InterPro" id="IPR029058">
    <property type="entry name" value="AB_hydrolase_fold"/>
</dbReference>
<reference evidence="6" key="1">
    <citation type="journal article" date="2014" name="Int. J. Syst. Evol. Microbiol.">
        <title>Complete genome sequence of Corynebacterium casei LMG S-19264T (=DSM 44701T), isolated from a smear-ripened cheese.</title>
        <authorList>
            <consortium name="US DOE Joint Genome Institute (JGI-PGF)"/>
            <person name="Walter F."/>
            <person name="Albersmeier A."/>
            <person name="Kalinowski J."/>
            <person name="Ruckert C."/>
        </authorList>
    </citation>
    <scope>NUCLEOTIDE SEQUENCE</scope>
    <source>
        <strain evidence="6">KCTC 32296</strain>
    </source>
</reference>
<keyword evidence="3" id="KW-0720">Serine protease</keyword>
<dbReference type="PANTHER" id="PTHR42881:SF13">
    <property type="entry name" value="PROLYL ENDOPEPTIDASE"/>
    <property type="match status" value="1"/>
</dbReference>
<dbReference type="SUPFAM" id="SSF53474">
    <property type="entry name" value="alpha/beta-Hydrolases"/>
    <property type="match status" value="1"/>
</dbReference>
<dbReference type="GO" id="GO:0004252">
    <property type="term" value="F:serine-type endopeptidase activity"/>
    <property type="evidence" value="ECO:0007669"/>
    <property type="project" value="InterPro"/>
</dbReference>
<comment type="caution">
    <text evidence="6">The sequence shown here is derived from an EMBL/GenBank/DDBJ whole genome shotgun (WGS) entry which is preliminary data.</text>
</comment>
<feature type="domain" description="Peptidase S9 prolyl oligopeptidase catalytic" evidence="4">
    <location>
        <begin position="516"/>
        <end position="718"/>
    </location>
</feature>
<protein>
    <submittedName>
        <fullName evidence="6">Peptidase y4nA</fullName>
    </submittedName>
</protein>
<dbReference type="InterPro" id="IPR023302">
    <property type="entry name" value="Pept_S9A_N"/>
</dbReference>
<evidence type="ECO:0000256" key="3">
    <source>
        <dbReference type="ARBA" id="ARBA00022825"/>
    </source>
</evidence>
<keyword evidence="1" id="KW-0645">Protease</keyword>
<proteinExistence type="predicted"/>
<dbReference type="Proteomes" id="UP000662572">
    <property type="component" value="Unassembled WGS sequence"/>
</dbReference>
<organism evidence="6 7">
    <name type="scientific">Asticcacaulis endophyticus</name>
    <dbReference type="NCBI Taxonomy" id="1395890"/>
    <lineage>
        <taxon>Bacteria</taxon>
        <taxon>Pseudomonadati</taxon>
        <taxon>Pseudomonadota</taxon>
        <taxon>Alphaproteobacteria</taxon>
        <taxon>Caulobacterales</taxon>
        <taxon>Caulobacteraceae</taxon>
        <taxon>Asticcacaulis</taxon>
    </lineage>
</organism>
<gene>
    <name evidence="6" type="ORF">GCM10011273_10650</name>
</gene>
<dbReference type="PANTHER" id="PTHR42881">
    <property type="entry name" value="PROLYL ENDOPEPTIDASE"/>
    <property type="match status" value="1"/>
</dbReference>
<name>A0A918PXU6_9CAUL</name>
<dbReference type="EMBL" id="BMZB01000001">
    <property type="protein sequence ID" value="GGZ26925.1"/>
    <property type="molecule type" value="Genomic_DNA"/>
</dbReference>
<accession>A0A918PXU6</accession>
<dbReference type="Pfam" id="PF02897">
    <property type="entry name" value="Peptidase_S9_N"/>
    <property type="match status" value="1"/>
</dbReference>
<feature type="domain" description="Peptidase S9A N-terminal" evidence="5">
    <location>
        <begin position="27"/>
        <end position="450"/>
    </location>
</feature>
<evidence type="ECO:0000256" key="2">
    <source>
        <dbReference type="ARBA" id="ARBA00022801"/>
    </source>
</evidence>
<dbReference type="GO" id="GO:0006508">
    <property type="term" value="P:proteolysis"/>
    <property type="evidence" value="ECO:0007669"/>
    <property type="project" value="UniProtKB-KW"/>
</dbReference>
<keyword evidence="2" id="KW-0378">Hydrolase</keyword>
<dbReference type="InterPro" id="IPR001375">
    <property type="entry name" value="Peptidase_S9_cat"/>
</dbReference>
<dbReference type="Pfam" id="PF00326">
    <property type="entry name" value="Peptidase_S9"/>
    <property type="match status" value="1"/>
</dbReference>
<reference evidence="6" key="2">
    <citation type="submission" date="2020-09" db="EMBL/GenBank/DDBJ databases">
        <authorList>
            <person name="Sun Q."/>
            <person name="Kim S."/>
        </authorList>
    </citation>
    <scope>NUCLEOTIDE SEQUENCE</scope>
    <source>
        <strain evidence="6">KCTC 32296</strain>
    </source>
</reference>
<dbReference type="Gene3D" id="2.130.10.120">
    <property type="entry name" value="Prolyl oligopeptidase, N-terminal domain"/>
    <property type="match status" value="1"/>
</dbReference>
<dbReference type="PRINTS" id="PR00862">
    <property type="entry name" value="PROLIGOPTASE"/>
</dbReference>
<dbReference type="Gene3D" id="3.40.50.1820">
    <property type="entry name" value="alpha/beta hydrolase"/>
    <property type="match status" value="1"/>
</dbReference>
<dbReference type="InterPro" id="IPR051167">
    <property type="entry name" value="Prolyl_oligopep/macrocyclase"/>
</dbReference>
<dbReference type="GO" id="GO:0005829">
    <property type="term" value="C:cytosol"/>
    <property type="evidence" value="ECO:0007669"/>
    <property type="project" value="TreeGrafter"/>
</dbReference>
<dbReference type="GO" id="GO:0070012">
    <property type="term" value="F:oligopeptidase activity"/>
    <property type="evidence" value="ECO:0007669"/>
    <property type="project" value="TreeGrafter"/>
</dbReference>
<evidence type="ECO:0000259" key="4">
    <source>
        <dbReference type="Pfam" id="PF00326"/>
    </source>
</evidence>
<evidence type="ECO:0000256" key="1">
    <source>
        <dbReference type="ARBA" id="ARBA00022670"/>
    </source>
</evidence>
<sequence length="721" mass="79880">MTKTELLSGAHKGAFLGLCMLMGVLSPATVRAEMTTQNTIAAEASDPRQYLEEVEGEKALDWVRAQNDRTLTQLMKDPRFEKNREAVLKIVEAKDRIASPGFAKGGKVDNFWQDTDHVRGIWRRTDWSAYAADKPVWETILDIDALSKAEDKNWVYKGSNCLPPDETRCLISLSNGGKDAVTVREYDTVTKSFVNGGFDLPEGKQVVVWKDKDTLYVSREWTPGEVTPSGYAYVTRELKRGQKLDDAKEIFRGDAADMMAYRSVLRDIDGNYVMDMQTRRPSFFEVIDQFITSDGPVSFPLPLTSEMSAYYEGQAVYSLKDDWTSAKGTKFTSGSVIAFDLKAGLKDPKNIEPVAVFTPDAHQSVEGIAQTKNHIVLQLLSNVTGEVRSYSYKGGAWSYKAIKLPENATLSVSSADDDSDKIFAYSTGFIQPSTLYRADAGTGEAEKIKSSPARFNAEGLKVDQRWATSKDGTKVPYFVVARQDTKLDGNTPTLLYAYGGFEIAMTPSYSGGMGKLWLENGGAYVLANIRGGGEFGPQWHEAGLKTNRQRIFDDFQAVAEDIIAAKLTSPRRLGIMGGSNGGLLMGVQLTQRPDLWNAVVIQVPLLDMMRYHTLLAGASWMGEYGDPADPVEGAFLKSISPYHNLKTGVKYPEPLFVTSTKDDRVHPGHARKMAAKMQEMGLPFLYYENIDGGHAAAANLRETAKRNAIEYTYLMQKLMDK</sequence>
<keyword evidence="7" id="KW-1185">Reference proteome</keyword>
<evidence type="ECO:0000259" key="5">
    <source>
        <dbReference type="Pfam" id="PF02897"/>
    </source>
</evidence>
<dbReference type="AlphaFoldDB" id="A0A918PXU6"/>
<evidence type="ECO:0000313" key="7">
    <source>
        <dbReference type="Proteomes" id="UP000662572"/>
    </source>
</evidence>
<evidence type="ECO:0000313" key="6">
    <source>
        <dbReference type="EMBL" id="GGZ26925.1"/>
    </source>
</evidence>
<dbReference type="SUPFAM" id="SSF50993">
    <property type="entry name" value="Peptidase/esterase 'gauge' domain"/>
    <property type="match status" value="1"/>
</dbReference>
<dbReference type="RefSeq" id="WP_189485338.1">
    <property type="nucleotide sequence ID" value="NZ_BMZB01000001.1"/>
</dbReference>